<dbReference type="EMBL" id="REGN01000811">
    <property type="protein sequence ID" value="RNA38866.1"/>
    <property type="molecule type" value="Genomic_DNA"/>
</dbReference>
<gene>
    <name evidence="1" type="ORF">BpHYR1_044362</name>
</gene>
<comment type="caution">
    <text evidence="1">The sequence shown here is derived from an EMBL/GenBank/DDBJ whole genome shotgun (WGS) entry which is preliminary data.</text>
</comment>
<name>A0A3M7SSY1_BRAPC</name>
<evidence type="ECO:0000313" key="1">
    <source>
        <dbReference type="EMBL" id="RNA38866.1"/>
    </source>
</evidence>
<reference evidence="1 2" key="1">
    <citation type="journal article" date="2018" name="Sci. Rep.">
        <title>Genomic signatures of local adaptation to the degree of environmental predictability in rotifers.</title>
        <authorList>
            <person name="Franch-Gras L."/>
            <person name="Hahn C."/>
            <person name="Garcia-Roger E.M."/>
            <person name="Carmona M.J."/>
            <person name="Serra M."/>
            <person name="Gomez A."/>
        </authorList>
    </citation>
    <scope>NUCLEOTIDE SEQUENCE [LARGE SCALE GENOMIC DNA]</scope>
    <source>
        <strain evidence="1">HYR1</strain>
    </source>
</reference>
<sequence length="103" mass="11918">MTVLIQTQRQRFGRSKPVRSCRPTELSGLGYWTQTFFKGIALFKSSSEKDACFSCERCQFLPFFDYSDMSLKSSNYFNSQRSLKPKIGKSANFVYKSFNIAIH</sequence>
<keyword evidence="2" id="KW-1185">Reference proteome</keyword>
<proteinExistence type="predicted"/>
<dbReference type="AlphaFoldDB" id="A0A3M7SSY1"/>
<dbReference type="Proteomes" id="UP000276133">
    <property type="component" value="Unassembled WGS sequence"/>
</dbReference>
<accession>A0A3M7SSY1</accession>
<organism evidence="1 2">
    <name type="scientific">Brachionus plicatilis</name>
    <name type="common">Marine rotifer</name>
    <name type="synonym">Brachionus muelleri</name>
    <dbReference type="NCBI Taxonomy" id="10195"/>
    <lineage>
        <taxon>Eukaryota</taxon>
        <taxon>Metazoa</taxon>
        <taxon>Spiralia</taxon>
        <taxon>Gnathifera</taxon>
        <taxon>Rotifera</taxon>
        <taxon>Eurotatoria</taxon>
        <taxon>Monogononta</taxon>
        <taxon>Pseudotrocha</taxon>
        <taxon>Ploima</taxon>
        <taxon>Brachionidae</taxon>
        <taxon>Brachionus</taxon>
    </lineage>
</organism>
<protein>
    <submittedName>
        <fullName evidence="1">Uncharacterized protein</fullName>
    </submittedName>
</protein>
<evidence type="ECO:0000313" key="2">
    <source>
        <dbReference type="Proteomes" id="UP000276133"/>
    </source>
</evidence>